<keyword evidence="2" id="KW-1185">Reference proteome</keyword>
<name>A0A9D4SP99_RHISA</name>
<dbReference type="Proteomes" id="UP000821837">
    <property type="component" value="Chromosome 8"/>
</dbReference>
<evidence type="ECO:0000313" key="1">
    <source>
        <dbReference type="EMBL" id="KAH7939624.1"/>
    </source>
</evidence>
<dbReference type="AlphaFoldDB" id="A0A9D4SP99"/>
<accession>A0A9D4SP99</accession>
<protein>
    <submittedName>
        <fullName evidence="1">Uncharacterized protein</fullName>
    </submittedName>
</protein>
<gene>
    <name evidence="1" type="ORF">HPB52_015311</name>
</gene>
<reference evidence="1" key="2">
    <citation type="submission" date="2021-09" db="EMBL/GenBank/DDBJ databases">
        <authorList>
            <person name="Jia N."/>
            <person name="Wang J."/>
            <person name="Shi W."/>
            <person name="Du L."/>
            <person name="Sun Y."/>
            <person name="Zhan W."/>
            <person name="Jiang J."/>
            <person name="Wang Q."/>
            <person name="Zhang B."/>
            <person name="Ji P."/>
            <person name="Sakyi L.B."/>
            <person name="Cui X."/>
            <person name="Yuan T."/>
            <person name="Jiang B."/>
            <person name="Yang W."/>
            <person name="Lam T.T.-Y."/>
            <person name="Chang Q."/>
            <person name="Ding S."/>
            <person name="Wang X."/>
            <person name="Zhu J."/>
            <person name="Ruan X."/>
            <person name="Zhao L."/>
            <person name="Wei J."/>
            <person name="Que T."/>
            <person name="Du C."/>
            <person name="Cheng J."/>
            <person name="Dai P."/>
            <person name="Han X."/>
            <person name="Huang E."/>
            <person name="Gao Y."/>
            <person name="Liu J."/>
            <person name="Shao H."/>
            <person name="Ye R."/>
            <person name="Li L."/>
            <person name="Wei W."/>
            <person name="Wang X."/>
            <person name="Wang C."/>
            <person name="Huo Q."/>
            <person name="Li W."/>
            <person name="Guo W."/>
            <person name="Chen H."/>
            <person name="Chen S."/>
            <person name="Zhou L."/>
            <person name="Zhou L."/>
            <person name="Ni X."/>
            <person name="Tian J."/>
            <person name="Zhou Y."/>
            <person name="Sheng Y."/>
            <person name="Liu T."/>
            <person name="Pan Y."/>
            <person name="Xia L."/>
            <person name="Li J."/>
            <person name="Zhao F."/>
            <person name="Cao W."/>
        </authorList>
    </citation>
    <scope>NUCLEOTIDE SEQUENCE</scope>
    <source>
        <strain evidence="1">Rsan-2018</strain>
        <tissue evidence="1">Larvae</tissue>
    </source>
</reference>
<reference evidence="1" key="1">
    <citation type="journal article" date="2020" name="Cell">
        <title>Large-Scale Comparative Analyses of Tick Genomes Elucidate Their Genetic Diversity and Vector Capacities.</title>
        <authorList>
            <consortium name="Tick Genome and Microbiome Consortium (TIGMIC)"/>
            <person name="Jia N."/>
            <person name="Wang J."/>
            <person name="Shi W."/>
            <person name="Du L."/>
            <person name="Sun Y."/>
            <person name="Zhan W."/>
            <person name="Jiang J.F."/>
            <person name="Wang Q."/>
            <person name="Zhang B."/>
            <person name="Ji P."/>
            <person name="Bell-Sakyi L."/>
            <person name="Cui X.M."/>
            <person name="Yuan T.T."/>
            <person name="Jiang B.G."/>
            <person name="Yang W.F."/>
            <person name="Lam T.T."/>
            <person name="Chang Q.C."/>
            <person name="Ding S.J."/>
            <person name="Wang X.J."/>
            <person name="Zhu J.G."/>
            <person name="Ruan X.D."/>
            <person name="Zhao L."/>
            <person name="Wei J.T."/>
            <person name="Ye R.Z."/>
            <person name="Que T.C."/>
            <person name="Du C.H."/>
            <person name="Zhou Y.H."/>
            <person name="Cheng J.X."/>
            <person name="Dai P.F."/>
            <person name="Guo W.B."/>
            <person name="Han X.H."/>
            <person name="Huang E.J."/>
            <person name="Li L.F."/>
            <person name="Wei W."/>
            <person name="Gao Y.C."/>
            <person name="Liu J.Z."/>
            <person name="Shao H.Z."/>
            <person name="Wang X."/>
            <person name="Wang C.C."/>
            <person name="Yang T.C."/>
            <person name="Huo Q.B."/>
            <person name="Li W."/>
            <person name="Chen H.Y."/>
            <person name="Chen S.E."/>
            <person name="Zhou L.G."/>
            <person name="Ni X.B."/>
            <person name="Tian J.H."/>
            <person name="Sheng Y."/>
            <person name="Liu T."/>
            <person name="Pan Y.S."/>
            <person name="Xia L.Y."/>
            <person name="Li J."/>
            <person name="Zhao F."/>
            <person name="Cao W.C."/>
        </authorList>
    </citation>
    <scope>NUCLEOTIDE SEQUENCE</scope>
    <source>
        <strain evidence="1">Rsan-2018</strain>
    </source>
</reference>
<sequence>MELCDDVDPYTLRPGVDTTMDVSAFPEVSHGDIVNYLVFSSSFATLEESRPINRLNRTTILQAGVKTLSAKRLQGEKVLLLGEERRGMGLGAEMKRTDCSFNSRA</sequence>
<comment type="caution">
    <text evidence="1">The sequence shown here is derived from an EMBL/GenBank/DDBJ whole genome shotgun (WGS) entry which is preliminary data.</text>
</comment>
<evidence type="ECO:0000313" key="2">
    <source>
        <dbReference type="Proteomes" id="UP000821837"/>
    </source>
</evidence>
<proteinExistence type="predicted"/>
<dbReference type="EMBL" id="JABSTV010001254">
    <property type="protein sequence ID" value="KAH7939624.1"/>
    <property type="molecule type" value="Genomic_DNA"/>
</dbReference>
<organism evidence="1 2">
    <name type="scientific">Rhipicephalus sanguineus</name>
    <name type="common">Brown dog tick</name>
    <name type="synonym">Ixodes sanguineus</name>
    <dbReference type="NCBI Taxonomy" id="34632"/>
    <lineage>
        <taxon>Eukaryota</taxon>
        <taxon>Metazoa</taxon>
        <taxon>Ecdysozoa</taxon>
        <taxon>Arthropoda</taxon>
        <taxon>Chelicerata</taxon>
        <taxon>Arachnida</taxon>
        <taxon>Acari</taxon>
        <taxon>Parasitiformes</taxon>
        <taxon>Ixodida</taxon>
        <taxon>Ixodoidea</taxon>
        <taxon>Ixodidae</taxon>
        <taxon>Rhipicephalinae</taxon>
        <taxon>Rhipicephalus</taxon>
        <taxon>Rhipicephalus</taxon>
    </lineage>
</organism>